<protein>
    <recommendedName>
        <fullName evidence="3">DUF1552 domain-containing protein</fullName>
    </recommendedName>
</protein>
<dbReference type="Pfam" id="PF07586">
    <property type="entry name" value="HXXSHH"/>
    <property type="match status" value="1"/>
</dbReference>
<evidence type="ECO:0000313" key="2">
    <source>
        <dbReference type="Proteomes" id="UP000318288"/>
    </source>
</evidence>
<dbReference type="AlphaFoldDB" id="A0A5C6EE81"/>
<accession>A0A5C6EE81</accession>
<dbReference type="Proteomes" id="UP000318288">
    <property type="component" value="Unassembled WGS sequence"/>
</dbReference>
<evidence type="ECO:0008006" key="3">
    <source>
        <dbReference type="Google" id="ProtNLM"/>
    </source>
</evidence>
<sequence>MPVSFSRRAVLRGIGTSIALPFLDVMSPTRLLSAASPESGPPVRMGFFYVPNGMHMPDWTPQKVGFKFDLPPTLAKLSDHQGQINVLSGLTLDGARAHGDGGGDHARSVAAFLTGAHPRKTNGADIENGISVDQMTAKYVGDATRFASLELGLEASAQAGNCDSGYSCAYASNMSWRGPTNPMAKEIDPGSLFDRLFAGQSVKETKQAQSVREKYRKSILDFVLEDANQLHKTLPAVDQRKLDEYLYSVRDVEKRIGGTERLRMTEDGVPDYPRPSGVPKELSKHCELMMDMVTLAFQTDSTRILSFMFTNAGSNRSYPEIGVSEGHHEISHHGKSEDKQANIAKINRFHLERFAYLLERMKQVPEGNGTLLDNCMLVYGSGISDGDRHNHDDLPIVLAGAAGGKLKTGRHINYENGTPLCNLYVWMMQQMGAKTDKFGDSNGSLAQLG</sequence>
<keyword evidence="2" id="KW-1185">Reference proteome</keyword>
<proteinExistence type="predicted"/>
<reference evidence="1 2" key="1">
    <citation type="submission" date="2019-02" db="EMBL/GenBank/DDBJ databases">
        <title>Deep-cultivation of Planctomycetes and their phenomic and genomic characterization uncovers novel biology.</title>
        <authorList>
            <person name="Wiegand S."/>
            <person name="Jogler M."/>
            <person name="Boedeker C."/>
            <person name="Pinto D."/>
            <person name="Vollmers J."/>
            <person name="Rivas-Marin E."/>
            <person name="Kohn T."/>
            <person name="Peeters S.H."/>
            <person name="Heuer A."/>
            <person name="Rast P."/>
            <person name="Oberbeckmann S."/>
            <person name="Bunk B."/>
            <person name="Jeske O."/>
            <person name="Meyerdierks A."/>
            <person name="Storesund J.E."/>
            <person name="Kallscheuer N."/>
            <person name="Luecker S."/>
            <person name="Lage O.M."/>
            <person name="Pohl T."/>
            <person name="Merkel B.J."/>
            <person name="Hornburger P."/>
            <person name="Mueller R.-W."/>
            <person name="Bruemmer F."/>
            <person name="Labrenz M."/>
            <person name="Spormann A.M."/>
            <person name="Op Den Camp H."/>
            <person name="Overmann J."/>
            <person name="Amann R."/>
            <person name="Jetten M.S.M."/>
            <person name="Mascher T."/>
            <person name="Medema M.H."/>
            <person name="Devos D.P."/>
            <person name="Kaster A.-K."/>
            <person name="Ovreas L."/>
            <person name="Rohde M."/>
            <person name="Galperin M.Y."/>
            <person name="Jogler C."/>
        </authorList>
    </citation>
    <scope>NUCLEOTIDE SEQUENCE [LARGE SCALE GENOMIC DNA]</scope>
    <source>
        <strain evidence="1 2">Poly51</strain>
    </source>
</reference>
<dbReference type="RefSeq" id="WP_146461054.1">
    <property type="nucleotide sequence ID" value="NZ_SJPW01000007.1"/>
</dbReference>
<name>A0A5C6EE81_9BACT</name>
<organism evidence="1 2">
    <name type="scientific">Rubripirellula tenax</name>
    <dbReference type="NCBI Taxonomy" id="2528015"/>
    <lineage>
        <taxon>Bacteria</taxon>
        <taxon>Pseudomonadati</taxon>
        <taxon>Planctomycetota</taxon>
        <taxon>Planctomycetia</taxon>
        <taxon>Pirellulales</taxon>
        <taxon>Pirellulaceae</taxon>
        <taxon>Rubripirellula</taxon>
    </lineage>
</organism>
<dbReference type="InterPro" id="IPR011447">
    <property type="entry name" value="DUF1552"/>
</dbReference>
<dbReference type="EMBL" id="SJPW01000007">
    <property type="protein sequence ID" value="TWU47332.1"/>
    <property type="molecule type" value="Genomic_DNA"/>
</dbReference>
<gene>
    <name evidence="1" type="ORF">Poly51_51320</name>
</gene>
<dbReference type="OrthoDB" id="9146593at2"/>
<comment type="caution">
    <text evidence="1">The sequence shown here is derived from an EMBL/GenBank/DDBJ whole genome shotgun (WGS) entry which is preliminary data.</text>
</comment>
<evidence type="ECO:0000313" key="1">
    <source>
        <dbReference type="EMBL" id="TWU47332.1"/>
    </source>
</evidence>